<name>A0A158AYW7_9BURK</name>
<reference evidence="3" key="1">
    <citation type="submission" date="2016-01" db="EMBL/GenBank/DDBJ databases">
        <authorList>
            <person name="Peeters Charlotte."/>
        </authorList>
    </citation>
    <scope>NUCLEOTIDE SEQUENCE [LARGE SCALE GENOMIC DNA]</scope>
</reference>
<organism evidence="2 3">
    <name type="scientific">Caballeronia temeraria</name>
    <dbReference type="NCBI Taxonomy" id="1777137"/>
    <lineage>
        <taxon>Bacteria</taxon>
        <taxon>Pseudomonadati</taxon>
        <taxon>Pseudomonadota</taxon>
        <taxon>Betaproteobacteria</taxon>
        <taxon>Burkholderiales</taxon>
        <taxon>Burkholderiaceae</taxon>
        <taxon>Caballeronia</taxon>
    </lineage>
</organism>
<dbReference type="EMBL" id="FCOI02000009">
    <property type="protein sequence ID" value="SAK62646.1"/>
    <property type="molecule type" value="Genomic_DNA"/>
</dbReference>
<sequence>MFRPMVGFQASLKCKLQPDDVTLPLFAADIAKIAAALTQTGDYTRLWVMGSRAHEIVKVTGIIDSAVMIERSDESTCAITAPLGSCVSFVWTQQCVADFVQQGCGGAEPAVCEVLAGSNRVTVTKSECSVTIDRPACSGTSWRAGNVEFAQDSGGCISATPLKTQLGDGEYVNANVTIRDGYITAIASGTNIVYTGGGCCDGGSGGGSGTQGPPGPQGPQGQPGPQGVQGKQGVAGPQGPQGPAGAGGTQGVAGPQGLSVLNGAGAPAGSVGNNGEFYIDTLASTIYGPKTSSGWGAGVSLIGKTGAQGPAGADGAVGPAGPAGADGKQANWSLVQSGGVIYIIGPVGLSFSVESATGVQVSTGGTIPTGGRYAQPYSTGAAPTALFIKSGGLYVGCGTVSI</sequence>
<feature type="compositionally biased region" description="Gly residues" evidence="1">
    <location>
        <begin position="242"/>
        <end position="251"/>
    </location>
</feature>
<keyword evidence="2" id="KW-0176">Collagen</keyword>
<gene>
    <name evidence="2" type="ORF">AWB76_03286</name>
</gene>
<evidence type="ECO:0000256" key="1">
    <source>
        <dbReference type="SAM" id="MobiDB-lite"/>
    </source>
</evidence>
<dbReference type="Proteomes" id="UP000054624">
    <property type="component" value="Unassembled WGS sequence"/>
</dbReference>
<evidence type="ECO:0000313" key="2">
    <source>
        <dbReference type="EMBL" id="SAK62646.1"/>
    </source>
</evidence>
<dbReference type="PANTHER" id="PTHR24637">
    <property type="entry name" value="COLLAGEN"/>
    <property type="match status" value="1"/>
</dbReference>
<accession>A0A158AYW7</accession>
<keyword evidence="3" id="KW-1185">Reference proteome</keyword>
<feature type="region of interest" description="Disordered" evidence="1">
    <location>
        <begin position="204"/>
        <end position="253"/>
    </location>
</feature>
<dbReference type="RefSeq" id="WP_157696146.1">
    <property type="nucleotide sequence ID" value="NZ_FCOI02000009.1"/>
</dbReference>
<dbReference type="AlphaFoldDB" id="A0A158AYW7"/>
<protein>
    <submittedName>
        <fullName evidence="2">Collagen triple helix repeat (20 copies)</fullName>
    </submittedName>
</protein>
<proteinExistence type="predicted"/>
<evidence type="ECO:0000313" key="3">
    <source>
        <dbReference type="Proteomes" id="UP000054624"/>
    </source>
</evidence>
<feature type="compositionally biased region" description="Low complexity" evidence="1">
    <location>
        <begin position="219"/>
        <end position="241"/>
    </location>
</feature>
<dbReference type="OrthoDB" id="8457242at2"/>
<dbReference type="STRING" id="1777137.AWB76_03286"/>
<dbReference type="PANTHER" id="PTHR24637:SF421">
    <property type="entry name" value="CUTICLE COLLAGEN DPY-2"/>
    <property type="match status" value="1"/>
</dbReference>